<sequence>MSLDWGYAQNNGPATWVEKYPQAGGTRQSPVDIDPSKALPDAALDAEPLSWRYVDGCARALANTGYGWKVDVDGAGSLLKGGPLDAEYTLEQFHCHWGCNSDEGSEHTVGGRAYAGELHLVHWNSTKYSSFGEAASQPDGLAVLGILLQSGEANEELEKIVKRLSEVQHRGEKIKISDPINPVKFLPEETAYWTYLGSLTTPPCNESVIWILFKQAIEVSDEQLAAFRQLRCYAAGEECPCDELRGFVSLNYRPPLPLGERQLRESRVA</sequence>
<dbReference type="PANTHER" id="PTHR18952:SF141">
    <property type="entry name" value="CARBONIC ANHYDRASE"/>
    <property type="match status" value="1"/>
</dbReference>
<evidence type="ECO:0000259" key="9">
    <source>
        <dbReference type="PROSITE" id="PS51144"/>
    </source>
</evidence>
<evidence type="ECO:0000256" key="7">
    <source>
        <dbReference type="ARBA" id="ARBA00048348"/>
    </source>
</evidence>
<dbReference type="PROSITE" id="PS00162">
    <property type="entry name" value="ALPHA_CA_1"/>
    <property type="match status" value="1"/>
</dbReference>
<keyword evidence="6 8" id="KW-0456">Lyase</keyword>
<dbReference type="SMART" id="SM01057">
    <property type="entry name" value="Carb_anhydrase"/>
    <property type="match status" value="1"/>
</dbReference>
<proteinExistence type="inferred from homology"/>
<dbReference type="GO" id="GO:0005737">
    <property type="term" value="C:cytoplasm"/>
    <property type="evidence" value="ECO:0007669"/>
    <property type="project" value="TreeGrafter"/>
</dbReference>
<feature type="domain" description="Alpha-carbonic anhydrase" evidence="9">
    <location>
        <begin position="3"/>
        <end position="267"/>
    </location>
</feature>
<comment type="caution">
    <text evidence="10">The sequence shown here is derived from an EMBL/GenBank/DDBJ whole genome shotgun (WGS) entry which is preliminary data.</text>
</comment>
<evidence type="ECO:0000256" key="6">
    <source>
        <dbReference type="ARBA" id="ARBA00023239"/>
    </source>
</evidence>
<organism evidence="10 11">
    <name type="scientific">Gryllus longicercus</name>
    <dbReference type="NCBI Taxonomy" id="2509291"/>
    <lineage>
        <taxon>Eukaryota</taxon>
        <taxon>Metazoa</taxon>
        <taxon>Ecdysozoa</taxon>
        <taxon>Arthropoda</taxon>
        <taxon>Hexapoda</taxon>
        <taxon>Insecta</taxon>
        <taxon>Pterygota</taxon>
        <taxon>Neoptera</taxon>
        <taxon>Polyneoptera</taxon>
        <taxon>Orthoptera</taxon>
        <taxon>Ensifera</taxon>
        <taxon>Gryllidea</taxon>
        <taxon>Grylloidea</taxon>
        <taxon>Gryllidae</taxon>
        <taxon>Gryllinae</taxon>
        <taxon>Gryllus</taxon>
    </lineage>
</organism>
<evidence type="ECO:0000256" key="4">
    <source>
        <dbReference type="ARBA" id="ARBA00022723"/>
    </source>
</evidence>
<comment type="cofactor">
    <cofactor evidence="1 8">
        <name>Zn(2+)</name>
        <dbReference type="ChEBI" id="CHEBI:29105"/>
    </cofactor>
</comment>
<dbReference type="Gene3D" id="3.10.200.10">
    <property type="entry name" value="Alpha carbonic anhydrase"/>
    <property type="match status" value="1"/>
</dbReference>
<comment type="similarity">
    <text evidence="2 8">Belongs to the alpha-carbonic anhydrase family.</text>
</comment>
<dbReference type="InterPro" id="IPR036398">
    <property type="entry name" value="CA_dom_sf"/>
</dbReference>
<dbReference type="PANTHER" id="PTHR18952">
    <property type="entry name" value="CARBONIC ANHYDRASE"/>
    <property type="match status" value="1"/>
</dbReference>
<keyword evidence="5 8" id="KW-0862">Zinc</keyword>
<dbReference type="InterPro" id="IPR018338">
    <property type="entry name" value="Carbonic_anhydrase_a-class_CS"/>
</dbReference>
<evidence type="ECO:0000313" key="11">
    <source>
        <dbReference type="Proteomes" id="UP001378592"/>
    </source>
</evidence>
<keyword evidence="4 8" id="KW-0479">Metal-binding</keyword>
<evidence type="ECO:0000256" key="8">
    <source>
        <dbReference type="RuleBase" id="RU367011"/>
    </source>
</evidence>
<evidence type="ECO:0000256" key="2">
    <source>
        <dbReference type="ARBA" id="ARBA00010718"/>
    </source>
</evidence>
<dbReference type="InterPro" id="IPR001148">
    <property type="entry name" value="CA_dom"/>
</dbReference>
<dbReference type="PROSITE" id="PS51144">
    <property type="entry name" value="ALPHA_CA_2"/>
    <property type="match status" value="1"/>
</dbReference>
<dbReference type="Proteomes" id="UP001378592">
    <property type="component" value="Unassembled WGS sequence"/>
</dbReference>
<dbReference type="GO" id="GO:0008270">
    <property type="term" value="F:zinc ion binding"/>
    <property type="evidence" value="ECO:0007669"/>
    <property type="project" value="UniProtKB-UniRule"/>
</dbReference>
<dbReference type="SUPFAM" id="SSF51069">
    <property type="entry name" value="Carbonic anhydrase"/>
    <property type="match status" value="1"/>
</dbReference>
<comment type="function">
    <text evidence="8">Reversible hydration of carbon dioxide.</text>
</comment>
<reference evidence="10 11" key="1">
    <citation type="submission" date="2024-03" db="EMBL/GenBank/DDBJ databases">
        <title>The genome assembly and annotation of the cricket Gryllus longicercus Weissman &amp; Gray.</title>
        <authorList>
            <person name="Szrajer S."/>
            <person name="Gray D."/>
            <person name="Ylla G."/>
        </authorList>
    </citation>
    <scope>NUCLEOTIDE SEQUENCE [LARGE SCALE GENOMIC DNA]</scope>
    <source>
        <strain evidence="10">DAG 2021-001</strain>
        <tissue evidence="10">Whole body minus gut</tissue>
    </source>
</reference>
<dbReference type="AlphaFoldDB" id="A0AAN9VH60"/>
<keyword evidence="11" id="KW-1185">Reference proteome</keyword>
<evidence type="ECO:0000256" key="3">
    <source>
        <dbReference type="ARBA" id="ARBA00012925"/>
    </source>
</evidence>
<dbReference type="Pfam" id="PF00194">
    <property type="entry name" value="Carb_anhydrase"/>
    <property type="match status" value="1"/>
</dbReference>
<evidence type="ECO:0000256" key="1">
    <source>
        <dbReference type="ARBA" id="ARBA00001947"/>
    </source>
</evidence>
<protein>
    <recommendedName>
        <fullName evidence="3 8">Carbonic anhydrase</fullName>
        <ecNumber evidence="3 8">4.2.1.1</ecNumber>
    </recommendedName>
</protein>
<name>A0AAN9VH60_9ORTH</name>
<comment type="catalytic activity">
    <reaction evidence="7 8">
        <text>hydrogencarbonate + H(+) = CO2 + H2O</text>
        <dbReference type="Rhea" id="RHEA:10748"/>
        <dbReference type="ChEBI" id="CHEBI:15377"/>
        <dbReference type="ChEBI" id="CHEBI:15378"/>
        <dbReference type="ChEBI" id="CHEBI:16526"/>
        <dbReference type="ChEBI" id="CHEBI:17544"/>
        <dbReference type="EC" id="4.2.1.1"/>
    </reaction>
</comment>
<dbReference type="EMBL" id="JAZDUA010000648">
    <property type="protein sequence ID" value="KAK7790285.1"/>
    <property type="molecule type" value="Genomic_DNA"/>
</dbReference>
<evidence type="ECO:0000313" key="10">
    <source>
        <dbReference type="EMBL" id="KAK7790285.1"/>
    </source>
</evidence>
<dbReference type="EC" id="4.2.1.1" evidence="3 8"/>
<dbReference type="GO" id="GO:0004089">
    <property type="term" value="F:carbonate dehydratase activity"/>
    <property type="evidence" value="ECO:0007669"/>
    <property type="project" value="UniProtKB-UniRule"/>
</dbReference>
<evidence type="ECO:0000256" key="5">
    <source>
        <dbReference type="ARBA" id="ARBA00022833"/>
    </source>
</evidence>
<dbReference type="InterPro" id="IPR023561">
    <property type="entry name" value="Carbonic_anhydrase_a-class"/>
</dbReference>
<accession>A0AAN9VH60</accession>
<gene>
    <name evidence="10" type="ORF">R5R35_003865</name>
</gene>